<keyword evidence="3" id="KW-1185">Reference proteome</keyword>
<sequence length="419" mass="46151">MAQDIVPIELGLPQGDLVTLWAPRWREEGEEWEAFLGHEENLYAFADPAHLAAFVRSGAANDLDDHPAWHVVPALSAVDLSPDEDHQYDLVGVPELIAEPPDTWTINELSEIVEMARSLAEVCELDTVTEVLQDAEGFDLLGEGTLPFSGKEGQRRWNRICRVVADRWDELLDAIDGVVASPEVDATAVSEAENELAEELPGEDEDAESDSAAASEHEEPGETEDSGDTEDDEREQGFWREIGIDPIKIVTGGREYYSLRCFLGEDPVFLGSDGSIDVCTSPRALARYLAEDKVDNTDLARVATWQTVKNAATAGELEIDVEPDNTYVLSGLDDDLAEGPSEIDPNQLDLAEELLTDAASWAGDESVENALGSSERLGWMLSYVLRPDPNRLPPTPPFDQEVAAWRELVESFEARLRVH</sequence>
<dbReference type="Proteomes" id="UP000199165">
    <property type="component" value="Unassembled WGS sequence"/>
</dbReference>
<dbReference type="RefSeq" id="WP_092979535.1">
    <property type="nucleotide sequence ID" value="NZ_FPAT01000009.1"/>
</dbReference>
<dbReference type="STRING" id="995060.SAMN04487904_109136"/>
<organism evidence="2 3">
    <name type="scientific">Actinopolyspora righensis</name>
    <dbReference type="NCBI Taxonomy" id="995060"/>
    <lineage>
        <taxon>Bacteria</taxon>
        <taxon>Bacillati</taxon>
        <taxon>Actinomycetota</taxon>
        <taxon>Actinomycetes</taxon>
        <taxon>Actinopolysporales</taxon>
        <taxon>Actinopolysporaceae</taxon>
        <taxon>Actinopolyspora</taxon>
        <taxon>Actinopolyspora alba group</taxon>
    </lineage>
</organism>
<evidence type="ECO:0000313" key="3">
    <source>
        <dbReference type="Proteomes" id="UP000199165"/>
    </source>
</evidence>
<gene>
    <name evidence="2" type="ORF">SAMN04487904_109136</name>
</gene>
<dbReference type="AlphaFoldDB" id="A0A1I7B554"/>
<evidence type="ECO:0000313" key="2">
    <source>
        <dbReference type="EMBL" id="SFT82340.1"/>
    </source>
</evidence>
<proteinExistence type="predicted"/>
<feature type="region of interest" description="Disordered" evidence="1">
    <location>
        <begin position="185"/>
        <end position="238"/>
    </location>
</feature>
<evidence type="ECO:0000256" key="1">
    <source>
        <dbReference type="SAM" id="MobiDB-lite"/>
    </source>
</evidence>
<name>A0A1I7B554_9ACTN</name>
<feature type="compositionally biased region" description="Acidic residues" evidence="1">
    <location>
        <begin position="192"/>
        <end position="209"/>
    </location>
</feature>
<dbReference type="EMBL" id="FPAT01000009">
    <property type="protein sequence ID" value="SFT82340.1"/>
    <property type="molecule type" value="Genomic_DNA"/>
</dbReference>
<accession>A0A1I7B554</accession>
<feature type="compositionally biased region" description="Acidic residues" evidence="1">
    <location>
        <begin position="221"/>
        <end position="234"/>
    </location>
</feature>
<evidence type="ECO:0008006" key="4">
    <source>
        <dbReference type="Google" id="ProtNLM"/>
    </source>
</evidence>
<reference evidence="3" key="1">
    <citation type="submission" date="2016-10" db="EMBL/GenBank/DDBJ databases">
        <authorList>
            <person name="Varghese N."/>
            <person name="Submissions S."/>
        </authorList>
    </citation>
    <scope>NUCLEOTIDE SEQUENCE [LARGE SCALE GENOMIC DNA]</scope>
    <source>
        <strain evidence="3">DSM 45501</strain>
    </source>
</reference>
<protein>
    <recommendedName>
        <fullName evidence="4">Primosomal protein</fullName>
    </recommendedName>
</protein>